<gene>
    <name evidence="2" type="ORF">C2G38_2176875</name>
</gene>
<feature type="compositionally biased region" description="Polar residues" evidence="1">
    <location>
        <begin position="124"/>
        <end position="142"/>
    </location>
</feature>
<dbReference type="AlphaFoldDB" id="A0A397VFX6"/>
<feature type="region of interest" description="Disordered" evidence="1">
    <location>
        <begin position="447"/>
        <end position="466"/>
    </location>
</feature>
<organism evidence="2 3">
    <name type="scientific">Gigaspora rosea</name>
    <dbReference type="NCBI Taxonomy" id="44941"/>
    <lineage>
        <taxon>Eukaryota</taxon>
        <taxon>Fungi</taxon>
        <taxon>Fungi incertae sedis</taxon>
        <taxon>Mucoromycota</taxon>
        <taxon>Glomeromycotina</taxon>
        <taxon>Glomeromycetes</taxon>
        <taxon>Diversisporales</taxon>
        <taxon>Gigasporaceae</taxon>
        <taxon>Gigaspora</taxon>
    </lineage>
</organism>
<name>A0A397VFX6_9GLOM</name>
<dbReference type="GO" id="GO:0045111">
    <property type="term" value="C:intermediate filament cytoskeleton"/>
    <property type="evidence" value="ECO:0007669"/>
    <property type="project" value="TreeGrafter"/>
</dbReference>
<keyword evidence="3" id="KW-1185">Reference proteome</keyword>
<dbReference type="GO" id="GO:0005874">
    <property type="term" value="C:microtubule"/>
    <property type="evidence" value="ECO:0007669"/>
    <property type="project" value="TreeGrafter"/>
</dbReference>
<evidence type="ECO:0000313" key="2">
    <source>
        <dbReference type="EMBL" id="RIB21370.1"/>
    </source>
</evidence>
<reference evidence="2 3" key="1">
    <citation type="submission" date="2018-06" db="EMBL/GenBank/DDBJ databases">
        <title>Comparative genomics reveals the genomic features of Rhizophagus irregularis, R. cerebriforme, R. diaphanum and Gigaspora rosea, and their symbiotic lifestyle signature.</title>
        <authorList>
            <person name="Morin E."/>
            <person name="San Clemente H."/>
            <person name="Chen E.C.H."/>
            <person name="De La Providencia I."/>
            <person name="Hainaut M."/>
            <person name="Kuo A."/>
            <person name="Kohler A."/>
            <person name="Murat C."/>
            <person name="Tang N."/>
            <person name="Roy S."/>
            <person name="Loubradou J."/>
            <person name="Henrissat B."/>
            <person name="Grigoriev I.V."/>
            <person name="Corradi N."/>
            <person name="Roux C."/>
            <person name="Martin F.M."/>
        </authorList>
    </citation>
    <scope>NUCLEOTIDE SEQUENCE [LARGE SCALE GENOMIC DNA]</scope>
    <source>
        <strain evidence="2 3">DAOM 194757</strain>
    </source>
</reference>
<dbReference type="OrthoDB" id="2416276at2759"/>
<feature type="compositionally biased region" description="Polar residues" evidence="1">
    <location>
        <begin position="157"/>
        <end position="171"/>
    </location>
</feature>
<evidence type="ECO:0008006" key="4">
    <source>
        <dbReference type="Google" id="ProtNLM"/>
    </source>
</evidence>
<dbReference type="GO" id="GO:0060271">
    <property type="term" value="P:cilium assembly"/>
    <property type="evidence" value="ECO:0007669"/>
    <property type="project" value="TreeGrafter"/>
</dbReference>
<dbReference type="EMBL" id="QKWP01000365">
    <property type="protein sequence ID" value="RIB21370.1"/>
    <property type="molecule type" value="Genomic_DNA"/>
</dbReference>
<feature type="region of interest" description="Disordered" evidence="1">
    <location>
        <begin position="124"/>
        <end position="171"/>
    </location>
</feature>
<dbReference type="PANTHER" id="PTHR14332:SF3">
    <property type="entry name" value="DISRUPTED IN SCHIZOPHRENIA 1 PROTEIN"/>
    <property type="match status" value="1"/>
</dbReference>
<comment type="caution">
    <text evidence="2">The sequence shown here is derived from an EMBL/GenBank/DDBJ whole genome shotgun (WGS) entry which is preliminary data.</text>
</comment>
<evidence type="ECO:0000313" key="3">
    <source>
        <dbReference type="Proteomes" id="UP000266673"/>
    </source>
</evidence>
<feature type="compositionally biased region" description="Low complexity" evidence="1">
    <location>
        <begin position="143"/>
        <end position="156"/>
    </location>
</feature>
<evidence type="ECO:0000256" key="1">
    <source>
        <dbReference type="SAM" id="MobiDB-lite"/>
    </source>
</evidence>
<accession>A0A397VFX6</accession>
<proteinExistence type="predicted"/>
<dbReference type="InterPro" id="IPR026081">
    <property type="entry name" value="DISC1"/>
</dbReference>
<dbReference type="Proteomes" id="UP000266673">
    <property type="component" value="Unassembled WGS sequence"/>
</dbReference>
<protein>
    <recommendedName>
        <fullName evidence="4">UVR domain-containing protein</fullName>
    </recommendedName>
</protein>
<dbReference type="GO" id="GO:0005815">
    <property type="term" value="C:microtubule organizing center"/>
    <property type="evidence" value="ECO:0007669"/>
    <property type="project" value="TreeGrafter"/>
</dbReference>
<dbReference type="PANTHER" id="PTHR14332">
    <property type="entry name" value="DISRUPTED IN SCHIZOPHRENIA 1 PROTEIN"/>
    <property type="match status" value="1"/>
</dbReference>
<sequence>MSNSGASQDLDDLFADLNVKSAKPSHDRRSLIQTRVSSFADQTSTRWHPENQRMVNSMSSLPLASERLSEISMKSNDALSTSSASSMTSTSSFGFIGNSAIHNSQRNSGSDFIRSNVLQGKSPVSNTIDFDQLSSGVPNNGKSNQSFQSPSQRPSSILQNSVKANRVTSKPNKVSLEELGINTDRTVVNNETPNFSLLNSPSSSTKLRTENTELELRRMENELKQLIDVQLVVFQKRNKIHGQLVELWKTMKTLETDQANALTNEDYIQADKLTLDIQELNSKIKTFCGVLPGIEQTLNELREKQVKYLKSQAEMSKALEKELVKKKKEGEETFKQYASDMENLHNIETKKINEMRKEIDKENSEVVFGLDIWNKGVTDLNERIEERVRDEKLERESLSKKRDNVQTQIAELLQRLEKLRAEEESYTRQIADIDLQIENITNEFHVERDENSREKNELDRRRQEIDNKTRHVEEMETHLHQKLENYRKRQETSQEQLESLEKRTSEIRLMAKAYREEAIEVEKLIEHLKDRSQRDNDCEKEIFDIRLQMEESDTEVKRLTSKVMHDQQTYSTIKQDISTIDTQIPALEEQKKLAVAGRDFKSAGRLANRIKDLQSTRDERTKFLETKRASLERDQEGLKASRKILEENTAKFAEAVKKIGSELGEELQESLLQLRSRYDVATQQKLNTLQSLLQNEIEGMECRINHVRMRYGIATEEDP</sequence>
<dbReference type="STRING" id="44941.A0A397VFX6"/>